<dbReference type="Pfam" id="PF02470">
    <property type="entry name" value="MlaD"/>
    <property type="match status" value="1"/>
</dbReference>
<sequence>MDTKINFFKIGLFVSIIFTALVIGIFWLGKYGIENKKYDEYSIYFSESISGLNVGSSIKYMGFDVGTVKNIRINPENSEQIQIDIQIQKDTPIKEDNYAILGNLGITGLKYIELKGGSNSSELLKANEDGIKVINSRRSALSSFVDSTEDITKEITLLLIEFRKILSQENLSNFAILLKNSQKSMSNIENFSEYLVKNQKKIDDLLISMKSFANTGNSSFASVKASADNFKELTTKLQKELDNGTFDIKEITQDSLDNLNNVLKSLESNLNQTENLIQNINESPSDLLLKQKTIKYGPGEKDEK</sequence>
<keyword evidence="2" id="KW-0472">Membrane</keyword>
<protein>
    <submittedName>
        <fullName evidence="4">Lipid asymmetry ABC transporter MlaABCDEF, periplasmic component MlaD</fullName>
    </submittedName>
</protein>
<dbReference type="EMBL" id="CP054051">
    <property type="protein sequence ID" value="QKJ27998.1"/>
    <property type="molecule type" value="Genomic_DNA"/>
</dbReference>
<gene>
    <name evidence="4" type="primary">mlaD</name>
    <name evidence="4" type="ORF">ACBT_2113</name>
</gene>
<evidence type="ECO:0000313" key="4">
    <source>
        <dbReference type="EMBL" id="QKJ27998.1"/>
    </source>
</evidence>
<keyword evidence="2" id="KW-1133">Transmembrane helix</keyword>
<evidence type="ECO:0000256" key="2">
    <source>
        <dbReference type="SAM" id="Phobius"/>
    </source>
</evidence>
<dbReference type="OrthoDB" id="5372112at2"/>
<feature type="coiled-coil region" evidence="1">
    <location>
        <begin position="249"/>
        <end position="283"/>
    </location>
</feature>
<proteinExistence type="predicted"/>
<name>A0A7L5JSW6_9BACT</name>
<dbReference type="RefSeq" id="WP_024774429.1">
    <property type="nucleotide sequence ID" value="NZ_CP054051.1"/>
</dbReference>
<dbReference type="PANTHER" id="PTHR36698">
    <property type="entry name" value="BLL5892 PROTEIN"/>
    <property type="match status" value="1"/>
</dbReference>
<accession>A0A7L5JSW6</accession>
<dbReference type="AlphaFoldDB" id="A0A7L5JSW6"/>
<dbReference type="KEGG" id="acib:ACBT_2113"/>
<evidence type="ECO:0000313" key="5">
    <source>
        <dbReference type="Proteomes" id="UP000509513"/>
    </source>
</evidence>
<keyword evidence="1" id="KW-0175">Coiled coil</keyword>
<dbReference type="Proteomes" id="UP000509513">
    <property type="component" value="Chromosome"/>
</dbReference>
<reference evidence="4 5" key="1">
    <citation type="submission" date="2020-05" db="EMBL/GenBank/DDBJ databases">
        <title>Complete genome sequencing of Campylobacter and Arcobacter type strains.</title>
        <authorList>
            <person name="Miller W.G."/>
            <person name="Yee E."/>
        </authorList>
    </citation>
    <scope>NUCLEOTIDE SEQUENCE [LARGE SCALE GENOMIC DNA]</scope>
    <source>
        <strain evidence="4 5">LMG 21996</strain>
    </source>
</reference>
<evidence type="ECO:0000256" key="1">
    <source>
        <dbReference type="SAM" id="Coils"/>
    </source>
</evidence>
<feature type="domain" description="Mce/MlaD" evidence="3">
    <location>
        <begin position="39"/>
        <end position="117"/>
    </location>
</feature>
<organism evidence="4 5">
    <name type="scientific">Aliarcobacter cibarius</name>
    <dbReference type="NCBI Taxonomy" id="255507"/>
    <lineage>
        <taxon>Bacteria</taxon>
        <taxon>Pseudomonadati</taxon>
        <taxon>Campylobacterota</taxon>
        <taxon>Epsilonproteobacteria</taxon>
        <taxon>Campylobacterales</taxon>
        <taxon>Arcobacteraceae</taxon>
        <taxon>Aliarcobacter</taxon>
    </lineage>
</organism>
<dbReference type="PANTHER" id="PTHR36698:SF2">
    <property type="entry name" value="MCE_MLAD DOMAIN-CONTAINING PROTEIN"/>
    <property type="match status" value="1"/>
</dbReference>
<dbReference type="InterPro" id="IPR003399">
    <property type="entry name" value="Mce/MlaD"/>
</dbReference>
<feature type="transmembrane region" description="Helical" evidence="2">
    <location>
        <begin position="6"/>
        <end position="28"/>
    </location>
</feature>
<evidence type="ECO:0000259" key="3">
    <source>
        <dbReference type="Pfam" id="PF02470"/>
    </source>
</evidence>
<keyword evidence="2" id="KW-0812">Transmembrane</keyword>